<feature type="chain" id="PRO_5019719338" evidence="1">
    <location>
        <begin position="19"/>
        <end position="143"/>
    </location>
</feature>
<dbReference type="EMBL" id="RDQH01000327">
    <property type="protein sequence ID" value="RXI07581.1"/>
    <property type="molecule type" value="Genomic_DNA"/>
</dbReference>
<sequence>MWIPIFHFPFSFLVSASSVRHRRTSSPTNRAQYQPNHRPSRITFEISGYEALYVFKFIRKLSKICFFLFPFDIITSGDVCVYIYMGFDIAKEQHSWSHVGGDEMKPMLQRIYGTAWESEDQLKAFIHFKEEAKCQDHRSLGQA</sequence>
<keyword evidence="1" id="KW-0732">Signal</keyword>
<name>A0A498KK80_MALDO</name>
<dbReference type="STRING" id="3750.A0A498KK80"/>
<evidence type="ECO:0000313" key="2">
    <source>
        <dbReference type="EMBL" id="RXI07581.1"/>
    </source>
</evidence>
<proteinExistence type="predicted"/>
<reference evidence="2 3" key="1">
    <citation type="submission" date="2018-10" db="EMBL/GenBank/DDBJ databases">
        <title>A high-quality apple genome assembly.</title>
        <authorList>
            <person name="Hu J."/>
        </authorList>
    </citation>
    <scope>NUCLEOTIDE SEQUENCE [LARGE SCALE GENOMIC DNA]</scope>
    <source>
        <strain evidence="3">cv. HFTH1</strain>
        <tissue evidence="2">Young leaf</tissue>
    </source>
</reference>
<dbReference type="SUPFAM" id="SSF55186">
    <property type="entry name" value="ThrRS/AlaRS common domain"/>
    <property type="match status" value="1"/>
</dbReference>
<dbReference type="AlphaFoldDB" id="A0A498KK80"/>
<accession>A0A498KK80</accession>
<evidence type="ECO:0000313" key="3">
    <source>
        <dbReference type="Proteomes" id="UP000290289"/>
    </source>
</evidence>
<feature type="signal peptide" evidence="1">
    <location>
        <begin position="1"/>
        <end position="18"/>
    </location>
</feature>
<gene>
    <name evidence="2" type="ORF">DVH24_005354</name>
</gene>
<keyword evidence="3" id="KW-1185">Reference proteome</keyword>
<comment type="caution">
    <text evidence="2">The sequence shown here is derived from an EMBL/GenBank/DDBJ whole genome shotgun (WGS) entry which is preliminary data.</text>
</comment>
<protein>
    <submittedName>
        <fullName evidence="2">Uncharacterized protein</fullName>
    </submittedName>
</protein>
<evidence type="ECO:0000256" key="1">
    <source>
        <dbReference type="SAM" id="SignalP"/>
    </source>
</evidence>
<organism evidence="2 3">
    <name type="scientific">Malus domestica</name>
    <name type="common">Apple</name>
    <name type="synonym">Pyrus malus</name>
    <dbReference type="NCBI Taxonomy" id="3750"/>
    <lineage>
        <taxon>Eukaryota</taxon>
        <taxon>Viridiplantae</taxon>
        <taxon>Streptophyta</taxon>
        <taxon>Embryophyta</taxon>
        <taxon>Tracheophyta</taxon>
        <taxon>Spermatophyta</taxon>
        <taxon>Magnoliopsida</taxon>
        <taxon>eudicotyledons</taxon>
        <taxon>Gunneridae</taxon>
        <taxon>Pentapetalae</taxon>
        <taxon>rosids</taxon>
        <taxon>fabids</taxon>
        <taxon>Rosales</taxon>
        <taxon>Rosaceae</taxon>
        <taxon>Amygdaloideae</taxon>
        <taxon>Maleae</taxon>
        <taxon>Malus</taxon>
    </lineage>
</organism>
<dbReference type="GO" id="GO:0000166">
    <property type="term" value="F:nucleotide binding"/>
    <property type="evidence" value="ECO:0007669"/>
    <property type="project" value="InterPro"/>
</dbReference>
<dbReference type="Proteomes" id="UP000290289">
    <property type="component" value="Chromosome 1"/>
</dbReference>
<dbReference type="InterPro" id="IPR018163">
    <property type="entry name" value="Thr/Ala-tRNA-synth_IIc_edit"/>
</dbReference>